<dbReference type="EMBL" id="GBXI01009690">
    <property type="protein sequence ID" value="JAD04602.1"/>
    <property type="molecule type" value="Transcribed_RNA"/>
</dbReference>
<evidence type="ECO:0000313" key="2">
    <source>
        <dbReference type="EMBL" id="JAD04602.1"/>
    </source>
</evidence>
<reference evidence="2" key="2">
    <citation type="journal article" date="2015" name="Gigascience">
        <title>Reconstructing a comprehensive transcriptome assembly of a white-pupal translocated strain of the pest fruit fly Bactrocera cucurbitae.</title>
        <authorList>
            <person name="Sim S.B."/>
            <person name="Calla B."/>
            <person name="Hall B."/>
            <person name="DeRego T."/>
            <person name="Geib S.M."/>
        </authorList>
    </citation>
    <scope>NUCLEOTIDE SEQUENCE</scope>
</reference>
<feature type="non-terminal residue" evidence="2">
    <location>
        <position position="255"/>
    </location>
</feature>
<name>A0A0A1X0F3_ZEUCU</name>
<proteinExistence type="predicted"/>
<feature type="region of interest" description="Disordered" evidence="1">
    <location>
        <begin position="200"/>
        <end position="255"/>
    </location>
</feature>
<sequence length="255" mass="27302">GNILPSFPGNILPSLPDGILPSAPDNILPSLPGYTLSHLPRYATNDDTYIPAITSTLFTAVFNPSELPAVSAQPITNAKGCVNAFQISTLIDVTYAGVGIIQAVEISDVTIIANVSQLREQFIANISRCSALDSSNDRHNCYEAEISDLFESIAAASNSYIYVERKNILINLEILDKNLLREYIKLQRCLVLFPEATTTEPQTSSDITPSIVVSSSEPQTSSDTTPSFGASTSEPQTPSDTTLSIGVSSTEPQTS</sequence>
<dbReference type="AlphaFoldDB" id="A0A0A1X0F3"/>
<reference evidence="2" key="1">
    <citation type="submission" date="2014-11" db="EMBL/GenBank/DDBJ databases">
        <authorList>
            <person name="Geib S."/>
        </authorList>
    </citation>
    <scope>NUCLEOTIDE SEQUENCE</scope>
</reference>
<gene>
    <name evidence="2" type="ORF">g.7426</name>
</gene>
<accession>A0A0A1X0F3</accession>
<protein>
    <submittedName>
        <fullName evidence="2">Uncharacterized protein</fullName>
    </submittedName>
</protein>
<organism evidence="2">
    <name type="scientific">Zeugodacus cucurbitae</name>
    <name type="common">Melon fruit fly</name>
    <name type="synonym">Bactrocera cucurbitae</name>
    <dbReference type="NCBI Taxonomy" id="28588"/>
    <lineage>
        <taxon>Eukaryota</taxon>
        <taxon>Metazoa</taxon>
        <taxon>Ecdysozoa</taxon>
        <taxon>Arthropoda</taxon>
        <taxon>Hexapoda</taxon>
        <taxon>Insecta</taxon>
        <taxon>Pterygota</taxon>
        <taxon>Neoptera</taxon>
        <taxon>Endopterygota</taxon>
        <taxon>Diptera</taxon>
        <taxon>Brachycera</taxon>
        <taxon>Muscomorpha</taxon>
        <taxon>Tephritoidea</taxon>
        <taxon>Tephritidae</taxon>
        <taxon>Zeugodacus</taxon>
        <taxon>Zeugodacus</taxon>
    </lineage>
</organism>
<feature type="non-terminal residue" evidence="2">
    <location>
        <position position="1"/>
    </location>
</feature>
<evidence type="ECO:0000256" key="1">
    <source>
        <dbReference type="SAM" id="MobiDB-lite"/>
    </source>
</evidence>